<name>A0A8C1X877_CYPCA</name>
<proteinExistence type="predicted"/>
<dbReference type="PANTHER" id="PTHR45747">
    <property type="entry name" value="HISTONE-LYSINE N-METHYLTRANSFERASE E(Z)"/>
    <property type="match status" value="1"/>
</dbReference>
<dbReference type="GO" id="GO:0035098">
    <property type="term" value="C:ESC/E(Z) complex"/>
    <property type="evidence" value="ECO:0007669"/>
    <property type="project" value="TreeGrafter"/>
</dbReference>
<dbReference type="Ensembl" id="ENSCCRT00015078520.1">
    <property type="protein sequence ID" value="ENSCCRP00015076051.1"/>
    <property type="gene ID" value="ENSCCRG00015028866.1"/>
</dbReference>
<dbReference type="Pfam" id="PF11616">
    <property type="entry name" value="EZH2_WD-Binding"/>
    <property type="match status" value="1"/>
</dbReference>
<dbReference type="GO" id="GO:0031507">
    <property type="term" value="P:heterochromatin formation"/>
    <property type="evidence" value="ECO:0007669"/>
    <property type="project" value="TreeGrafter"/>
</dbReference>
<accession>A0A8C1X877</accession>
<reference evidence="1" key="1">
    <citation type="submission" date="2025-08" db="UniProtKB">
        <authorList>
            <consortium name="Ensembl"/>
        </authorList>
    </citation>
    <scope>IDENTIFICATION</scope>
</reference>
<sequence length="176" mass="20682">MEEVSGPRSCTAKPPRSLLEWKKRVKSEYMRLRQLKRFRKAEEVKALFQSNRRKIEGRTELLNEEWSKLRIQSIPLSTTSGSLPCKKLCMVESGFPSFPNQAVAMRPLTTVAGIPFMYSWSPLQQNFMVLDVENKHKYRHTQELPPTTHICNISVHLSLIRRTSLIHEYIWNMFLY</sequence>
<protein>
    <submittedName>
        <fullName evidence="1">Enhancer of zeste 1 polycomb repressive complex 2 subunit</fullName>
    </submittedName>
</protein>
<dbReference type="InterPro" id="IPR045318">
    <property type="entry name" value="EZH1/2-like"/>
</dbReference>
<dbReference type="GO" id="GO:0046976">
    <property type="term" value="F:histone H3K27 methyltransferase activity"/>
    <property type="evidence" value="ECO:0007669"/>
    <property type="project" value="InterPro"/>
</dbReference>
<dbReference type="GO" id="GO:0003682">
    <property type="term" value="F:chromatin binding"/>
    <property type="evidence" value="ECO:0007669"/>
    <property type="project" value="TreeGrafter"/>
</dbReference>
<dbReference type="AlphaFoldDB" id="A0A8C1X877"/>
<evidence type="ECO:0000313" key="2">
    <source>
        <dbReference type="Proteomes" id="UP000694700"/>
    </source>
</evidence>
<dbReference type="InterPro" id="IPR021654">
    <property type="entry name" value="EZH1/EZH2"/>
</dbReference>
<evidence type="ECO:0000313" key="1">
    <source>
        <dbReference type="Ensembl" id="ENSCCRP00015076051.1"/>
    </source>
</evidence>
<dbReference type="Proteomes" id="UP000694700">
    <property type="component" value="Unplaced"/>
</dbReference>
<dbReference type="PANTHER" id="PTHR45747:SF20">
    <property type="entry name" value="[HISTONE H3]-LYSINE(27) N-TRIMETHYLTRANSFERASE"/>
    <property type="match status" value="1"/>
</dbReference>
<organism evidence="1 2">
    <name type="scientific">Cyprinus carpio</name>
    <name type="common">Common carp</name>
    <dbReference type="NCBI Taxonomy" id="7962"/>
    <lineage>
        <taxon>Eukaryota</taxon>
        <taxon>Metazoa</taxon>
        <taxon>Chordata</taxon>
        <taxon>Craniata</taxon>
        <taxon>Vertebrata</taxon>
        <taxon>Euteleostomi</taxon>
        <taxon>Actinopterygii</taxon>
        <taxon>Neopterygii</taxon>
        <taxon>Teleostei</taxon>
        <taxon>Ostariophysi</taxon>
        <taxon>Cypriniformes</taxon>
        <taxon>Cyprinidae</taxon>
        <taxon>Cyprininae</taxon>
        <taxon>Cyprinus</taxon>
    </lineage>
</organism>